<name>A0ACC3SL86_9PEZI</name>
<accession>A0ACC3SL86</accession>
<organism evidence="1 2">
    <name type="scientific">Zalaria obscura</name>
    <dbReference type="NCBI Taxonomy" id="2024903"/>
    <lineage>
        <taxon>Eukaryota</taxon>
        <taxon>Fungi</taxon>
        <taxon>Dikarya</taxon>
        <taxon>Ascomycota</taxon>
        <taxon>Pezizomycotina</taxon>
        <taxon>Dothideomycetes</taxon>
        <taxon>Dothideomycetidae</taxon>
        <taxon>Dothideales</taxon>
        <taxon>Zalariaceae</taxon>
        <taxon>Zalaria</taxon>
    </lineage>
</organism>
<protein>
    <submittedName>
        <fullName evidence="1">Uncharacterized protein</fullName>
    </submittedName>
</protein>
<comment type="caution">
    <text evidence="1">The sequence shown here is derived from an EMBL/GenBank/DDBJ whole genome shotgun (WGS) entry which is preliminary data.</text>
</comment>
<sequence>MEGKQGQKRRPAEDADASLHAMNTRKKSKQERDITHRQIENTESTLLQNSDVASPSGETMGPQSPRRSARDATMKSHTPNKYTNLAYPGGSTARKINVRSKSSIKPPPAKHEDFPEGDTIHVASVLPTEEESSGTQSQSHTQSAIDTTSSIDNTDHEDSSDQTILPESKASLIQENKPSSPGGSDRRTANATNNTQPKGKAATPNSPALAASSTHGFATGPGRPTVHFEDTHDVADNEITTGSNANRGTANSNSKLASPAAHLTHPASQVTTPTSSAAKAAPSIQVHYGWVAGSFPPNNRVKPRFSHKKQMENGLFQAYNPVDASFGGYKQKSPTPNSNPKTVVAPKGFGGPSFQGHSTRLSDTSVSKKLKRKSRKREVDGRY</sequence>
<dbReference type="EMBL" id="JAMKPW020000006">
    <property type="protein sequence ID" value="KAK8217376.1"/>
    <property type="molecule type" value="Genomic_DNA"/>
</dbReference>
<reference evidence="1" key="1">
    <citation type="submission" date="2024-02" db="EMBL/GenBank/DDBJ databases">
        <title>Metagenome Assembled Genome of Zalaria obscura JY119.</title>
        <authorList>
            <person name="Vighnesh L."/>
            <person name="Jagadeeshwari U."/>
            <person name="Venkata Ramana C."/>
            <person name="Sasikala C."/>
        </authorList>
    </citation>
    <scope>NUCLEOTIDE SEQUENCE</scope>
    <source>
        <strain evidence="1">JY119</strain>
    </source>
</reference>
<evidence type="ECO:0000313" key="1">
    <source>
        <dbReference type="EMBL" id="KAK8217376.1"/>
    </source>
</evidence>
<keyword evidence="2" id="KW-1185">Reference proteome</keyword>
<proteinExistence type="predicted"/>
<evidence type="ECO:0000313" key="2">
    <source>
        <dbReference type="Proteomes" id="UP001320706"/>
    </source>
</evidence>
<gene>
    <name evidence="1" type="ORF">M8818_001629</name>
</gene>
<dbReference type="Proteomes" id="UP001320706">
    <property type="component" value="Unassembled WGS sequence"/>
</dbReference>